<dbReference type="GO" id="GO:0000287">
    <property type="term" value="F:magnesium ion binding"/>
    <property type="evidence" value="ECO:0007669"/>
    <property type="project" value="UniProtKB-UniRule"/>
</dbReference>
<dbReference type="Gene3D" id="2.130.10.10">
    <property type="entry name" value="YVTN repeat-like/Quinoprotein amine dehydrogenase"/>
    <property type="match status" value="2"/>
</dbReference>
<proteinExistence type="inferred from homology"/>
<keyword evidence="6" id="KW-0732">Signal</keyword>
<dbReference type="RefSeq" id="WP_092307993.1">
    <property type="nucleotide sequence ID" value="NZ_FOZV01000002.1"/>
</dbReference>
<evidence type="ECO:0000256" key="4">
    <source>
        <dbReference type="ARBA" id="ARBA00023251"/>
    </source>
</evidence>
<feature type="chain" id="PRO_5011544649" description="Virginiamycin B lyase" evidence="6">
    <location>
        <begin position="26"/>
        <end position="324"/>
    </location>
</feature>
<evidence type="ECO:0000313" key="7">
    <source>
        <dbReference type="EMBL" id="SFS43983.1"/>
    </source>
</evidence>
<dbReference type="Pfam" id="PF24684">
    <property type="entry name" value="Vgb_lyase"/>
    <property type="match status" value="1"/>
</dbReference>
<feature type="signal peptide" evidence="6">
    <location>
        <begin position="1"/>
        <end position="25"/>
    </location>
</feature>
<reference evidence="8" key="1">
    <citation type="submission" date="2016-10" db="EMBL/GenBank/DDBJ databases">
        <authorList>
            <person name="Varghese N."/>
            <person name="Submissions S."/>
        </authorList>
    </citation>
    <scope>NUCLEOTIDE SEQUENCE [LARGE SCALE GENOMIC DNA]</scope>
    <source>
        <strain evidence="8">CGMCC 1.10683</strain>
    </source>
</reference>
<sequence length="324" mass="35426">MRPFRSPLAASLLAFALALPANSLAQDVRYYNVPAGGRAHDVAVTADGEEVWWTVQRGGAHGILDPDTGETTIVPLGEGSAPHGVIVGPDGNAWITDGGQNAIVRVDRETREVKVWPLPEETGPINMNTAAFDRRGRIWFTGQTGFYGRLDPATDDMQVWSAPRGRGPYGITATPSGDIWYASLAGSHIARVDLDTGEATIVEPPTPNQGARRIWSDSRGRLWVSEWNSGNVSVHDPAEGSWRTWKLPGEAPKTYSVYVDERDKVWLTDFAANAIVLFDPETETFRSFPSDREGANVRQMLGRPGEVWGAESGTDRLVVIRYGE</sequence>
<dbReference type="OrthoDB" id="30052at2"/>
<keyword evidence="2 5" id="KW-0460">Magnesium</keyword>
<dbReference type="GO" id="GO:0030288">
    <property type="term" value="C:outer membrane-bounded periplasmic space"/>
    <property type="evidence" value="ECO:0007669"/>
    <property type="project" value="TreeGrafter"/>
</dbReference>
<dbReference type="EC" id="4.2.99.-" evidence="5"/>
<dbReference type="PIRSF" id="PIRSF026412">
    <property type="entry name" value="Streptogrm_lyase"/>
    <property type="match status" value="1"/>
</dbReference>
<evidence type="ECO:0000256" key="1">
    <source>
        <dbReference type="ARBA" id="ARBA00022723"/>
    </source>
</evidence>
<keyword evidence="4 5" id="KW-0046">Antibiotic resistance</keyword>
<dbReference type="Proteomes" id="UP000198788">
    <property type="component" value="Unassembled WGS sequence"/>
</dbReference>
<dbReference type="InterPro" id="IPR051344">
    <property type="entry name" value="Vgb"/>
</dbReference>
<comment type="cofactor">
    <cofactor evidence="5">
        <name>Mg(2+)</name>
        <dbReference type="ChEBI" id="CHEBI:18420"/>
    </cofactor>
</comment>
<keyword evidence="1 5" id="KW-0479">Metal-binding</keyword>
<dbReference type="SUPFAM" id="SSF101898">
    <property type="entry name" value="NHL repeat"/>
    <property type="match status" value="1"/>
</dbReference>
<dbReference type="GO" id="GO:0017001">
    <property type="term" value="P:antibiotic catabolic process"/>
    <property type="evidence" value="ECO:0007669"/>
    <property type="project" value="UniProtKB-UniRule"/>
</dbReference>
<gene>
    <name evidence="7" type="ORF">SAMN05192570_1298</name>
</gene>
<comment type="subunit">
    <text evidence="5">Monomer.</text>
</comment>
<evidence type="ECO:0000256" key="2">
    <source>
        <dbReference type="ARBA" id="ARBA00022842"/>
    </source>
</evidence>
<dbReference type="STRING" id="871741.SAMN05192570_1298"/>
<evidence type="ECO:0000313" key="8">
    <source>
        <dbReference type="Proteomes" id="UP000198788"/>
    </source>
</evidence>
<comment type="function">
    <text evidence="5">Inactivates the type B streptogramin antibiotics by linearizing the lactone ring at the ester linkage, generating a free phenylglycine carboxylate and converting the threonyl moiety into 2-amino-butenoic acid.</text>
</comment>
<dbReference type="PANTHER" id="PTHR40274:SF3">
    <property type="entry name" value="VIRGINIAMYCIN B LYASE"/>
    <property type="match status" value="1"/>
</dbReference>
<dbReference type="GO" id="GO:0016835">
    <property type="term" value="F:carbon-oxygen lyase activity"/>
    <property type="evidence" value="ECO:0007669"/>
    <property type="project" value="UniProtKB-UniRule"/>
</dbReference>
<dbReference type="InterPro" id="IPR011217">
    <property type="entry name" value="Vgb_bact"/>
</dbReference>
<organism evidence="7 8">
    <name type="scientific">Brevundimonas viscosa</name>
    <dbReference type="NCBI Taxonomy" id="871741"/>
    <lineage>
        <taxon>Bacteria</taxon>
        <taxon>Pseudomonadati</taxon>
        <taxon>Pseudomonadota</taxon>
        <taxon>Alphaproteobacteria</taxon>
        <taxon>Caulobacterales</taxon>
        <taxon>Caulobacteraceae</taxon>
        <taxon>Brevundimonas</taxon>
    </lineage>
</organism>
<keyword evidence="8" id="KW-1185">Reference proteome</keyword>
<comment type="similarity">
    <text evidence="5">Belongs to the Vgb family.</text>
</comment>
<dbReference type="AlphaFoldDB" id="A0A1I6PUU1"/>
<dbReference type="GO" id="GO:0046677">
    <property type="term" value="P:response to antibiotic"/>
    <property type="evidence" value="ECO:0007669"/>
    <property type="project" value="UniProtKB-UniRule"/>
</dbReference>
<dbReference type="EMBL" id="FOZV01000002">
    <property type="protein sequence ID" value="SFS43983.1"/>
    <property type="molecule type" value="Genomic_DNA"/>
</dbReference>
<dbReference type="PANTHER" id="PTHR40274">
    <property type="entry name" value="VIRGINIAMYCIN B LYASE"/>
    <property type="match status" value="1"/>
</dbReference>
<evidence type="ECO:0000256" key="6">
    <source>
        <dbReference type="SAM" id="SignalP"/>
    </source>
</evidence>
<name>A0A1I6PUU1_9CAUL</name>
<evidence type="ECO:0000256" key="3">
    <source>
        <dbReference type="ARBA" id="ARBA00023239"/>
    </source>
</evidence>
<evidence type="ECO:0000256" key="5">
    <source>
        <dbReference type="PIRNR" id="PIRNR026412"/>
    </source>
</evidence>
<dbReference type="InterPro" id="IPR015943">
    <property type="entry name" value="WD40/YVTN_repeat-like_dom_sf"/>
</dbReference>
<accession>A0A1I6PUU1</accession>
<keyword evidence="3 5" id="KW-0456">Lyase</keyword>
<protein>
    <recommendedName>
        <fullName evidence="5">Virginiamycin B lyase</fullName>
        <ecNumber evidence="5">4.2.99.-</ecNumber>
    </recommendedName>
    <alternativeName>
        <fullName evidence="5">Streptogramin B lyase</fullName>
    </alternativeName>
</protein>